<organism evidence="2 3">
    <name type="scientific">Nocardioides renjunii</name>
    <dbReference type="NCBI Taxonomy" id="3095075"/>
    <lineage>
        <taxon>Bacteria</taxon>
        <taxon>Bacillati</taxon>
        <taxon>Actinomycetota</taxon>
        <taxon>Actinomycetes</taxon>
        <taxon>Propionibacteriales</taxon>
        <taxon>Nocardioidaceae</taxon>
        <taxon>Nocardioides</taxon>
    </lineage>
</organism>
<evidence type="ECO:0000313" key="2">
    <source>
        <dbReference type="EMBL" id="MDZ5660736.1"/>
    </source>
</evidence>
<comment type="caution">
    <text evidence="2">The sequence shown here is derived from an EMBL/GenBank/DDBJ whole genome shotgun (WGS) entry which is preliminary data.</text>
</comment>
<dbReference type="Proteomes" id="UP001291999">
    <property type="component" value="Unassembled WGS sequence"/>
</dbReference>
<sequence length="234" mass="24580">MKPIPETLEALAELDALHDDGTLLVGLCRATASAQRLAPGLVGASVASREHGLTFTLVATDDEIAALDGVQYLSSGPCVDVADAGEGIATTSEDLFSEPRWRSFAQATAAAGVHSTLTFPIMGGAGRLTGTVNLYGSSEHTFDGKHARLAEVFRAWAPGAVTNADLAFSTRLVAEQAPALMREEALVETATGILAAHRRVSVEVAREQLEDSATRAGVQVGRLARVIIEIHHDD</sequence>
<evidence type="ECO:0000313" key="3">
    <source>
        <dbReference type="Proteomes" id="UP001291999"/>
    </source>
</evidence>
<dbReference type="InterPro" id="IPR003018">
    <property type="entry name" value="GAF"/>
</dbReference>
<dbReference type="SUPFAM" id="SSF55781">
    <property type="entry name" value="GAF domain-like"/>
    <property type="match status" value="1"/>
</dbReference>
<dbReference type="InterPro" id="IPR029016">
    <property type="entry name" value="GAF-like_dom_sf"/>
</dbReference>
<dbReference type="Pfam" id="PF13185">
    <property type="entry name" value="GAF_2"/>
    <property type="match status" value="1"/>
</dbReference>
<dbReference type="EMBL" id="JAXQPW010000001">
    <property type="protein sequence ID" value="MDZ5660736.1"/>
    <property type="molecule type" value="Genomic_DNA"/>
</dbReference>
<name>A0ABU5K786_9ACTN</name>
<gene>
    <name evidence="2" type="ORF">SFC79_03070</name>
</gene>
<dbReference type="RefSeq" id="WP_322423177.1">
    <property type="nucleotide sequence ID" value="NZ_CP141058.1"/>
</dbReference>
<keyword evidence="3" id="KW-1185">Reference proteome</keyword>
<accession>A0ABU5K786</accession>
<proteinExistence type="predicted"/>
<dbReference type="Gene3D" id="3.30.450.40">
    <property type="match status" value="1"/>
</dbReference>
<protein>
    <submittedName>
        <fullName evidence="2">GAF domain-containing protein</fullName>
    </submittedName>
</protein>
<reference evidence="2 3" key="1">
    <citation type="submission" date="2023-11" db="EMBL/GenBank/DDBJ databases">
        <title>Novel species in genus Nocardioides.</title>
        <authorList>
            <person name="Zhou H."/>
        </authorList>
    </citation>
    <scope>NUCLEOTIDE SEQUENCE [LARGE SCALE GENOMIC DNA]</scope>
    <source>
        <strain evidence="2 3">S-58</strain>
    </source>
</reference>
<evidence type="ECO:0000259" key="1">
    <source>
        <dbReference type="Pfam" id="PF13185"/>
    </source>
</evidence>
<feature type="domain" description="GAF" evidence="1">
    <location>
        <begin position="67"/>
        <end position="151"/>
    </location>
</feature>